<gene>
    <name evidence="1" type="ORF">METZ01_LOCUS65106</name>
</gene>
<dbReference type="SUPFAM" id="SSF89550">
    <property type="entry name" value="PHP domain-like"/>
    <property type="match status" value="1"/>
</dbReference>
<accession>A0A381T7U6</accession>
<dbReference type="InterPro" id="IPR016195">
    <property type="entry name" value="Pol/histidinol_Pase-like"/>
</dbReference>
<dbReference type="Gene3D" id="3.20.20.140">
    <property type="entry name" value="Metal-dependent hydrolases"/>
    <property type="match status" value="1"/>
</dbReference>
<name>A0A381T7U6_9ZZZZ</name>
<organism evidence="1">
    <name type="scientific">marine metagenome</name>
    <dbReference type="NCBI Taxonomy" id="408172"/>
    <lineage>
        <taxon>unclassified sequences</taxon>
        <taxon>metagenomes</taxon>
        <taxon>ecological metagenomes</taxon>
    </lineage>
</organism>
<dbReference type="EMBL" id="UINC01004160">
    <property type="protein sequence ID" value="SVA12252.1"/>
    <property type="molecule type" value="Genomic_DNA"/>
</dbReference>
<dbReference type="AlphaFoldDB" id="A0A381T7U6"/>
<sequence length="802" mass="90252">MKKLILIILLGIISLATAEAVNVVVDASANEASSPISIRHKRNVLEAEWQAGSGLRGRVVFDLSGTQQLIRSISLAEGKDSSFTTLAEHMQPDFPVTVGSRRSQIKGVWPYIFFDTPNDRPSESFSSRIDLKSVKVSSEGGRVNIVFSSMRSGPFSGDLVCHIYDGSPLLYWEAAMSTDQSAVAYIYEGLFHTEVPAIVYKDNGTKNIVRERPSKEAKPLQVVHRAVMAEYPTGTIAFFPPPHASAWPVNKYAHNRGYVKAGAGLIGIRQEKEGDHKHAPWVDAFPGTAQRMGVFLLLSPTKGEDTLERVKRYTHGDQFKIIDGYKTFTEHYHPAMTRKEMEGDKMNGEFTSALDFKEVMKSLNVQILHMAEFHCCGDFNGRDVGKKRFKQLKAMFDLAKKYSDDEFVMLPGEEANAHFGGHWCYLFPKPVYFVKSRQKNEPFVETLEPYGTVYRLGNAEETYEMLKREGGLAFTAHPRVKGARNYPDDYAATDFFQDDDVFMGAEWKAIPSDLSEPRLGRRALKLLDDMCQWGHKKKLVGAGDMFYLDMKSELYSQMNINYLKLSKLPSLDDGDWSEVLDVLRRGDFFISTGEVLLHDHKISKNQVSVDVEWTFPLGFTEIIWGEGEQVKTHTITMSESREFSREKMNFPVDLSRASWVRLEIWDIARNGAFTQPTWLKEPVKRGPSIESFTLINADNNYPIPAFDPIPEGAVLDYSTLPTGNLSIRVNASPMSPDRVKIAYNGDDSFLTENSYPYAFPSEKNGNYTGWKLDPGAHMITATPVVNDVDGTPLTLNFSIVEQ</sequence>
<proteinExistence type="predicted"/>
<reference evidence="1" key="1">
    <citation type="submission" date="2018-05" db="EMBL/GenBank/DDBJ databases">
        <authorList>
            <person name="Lanie J.A."/>
            <person name="Ng W.-L."/>
            <person name="Kazmierczak K.M."/>
            <person name="Andrzejewski T.M."/>
            <person name="Davidsen T.M."/>
            <person name="Wayne K.J."/>
            <person name="Tettelin H."/>
            <person name="Glass J.I."/>
            <person name="Rusch D."/>
            <person name="Podicherti R."/>
            <person name="Tsui H.-C.T."/>
            <person name="Winkler M.E."/>
        </authorList>
    </citation>
    <scope>NUCLEOTIDE SEQUENCE</scope>
</reference>
<protein>
    <submittedName>
        <fullName evidence="1">Uncharacterized protein</fullName>
    </submittedName>
</protein>
<evidence type="ECO:0000313" key="1">
    <source>
        <dbReference type="EMBL" id="SVA12252.1"/>
    </source>
</evidence>